<dbReference type="PANTHER" id="PTHR43406">
    <property type="entry name" value="TRYPTOPHAN SYNTHASE, ALPHA CHAIN"/>
    <property type="match status" value="1"/>
</dbReference>
<evidence type="ECO:0000256" key="2">
    <source>
        <dbReference type="ARBA" id="ARBA00004733"/>
    </source>
</evidence>
<comment type="pathway">
    <text evidence="2 9">Amino-acid biosynthesis; L-tryptophan biosynthesis; L-tryptophan from chorismate: step 5/5.</text>
</comment>
<comment type="function">
    <text evidence="1 9">The alpha subunit is responsible for the aldol cleavage of indoleglycerol phosphate to indole and glyceraldehyde 3-phosphate.</text>
</comment>
<evidence type="ECO:0000256" key="8">
    <source>
        <dbReference type="ARBA" id="ARBA00049047"/>
    </source>
</evidence>
<keyword evidence="6 9" id="KW-0057">Aromatic amino acid biosynthesis</keyword>
<dbReference type="InterPro" id="IPR011060">
    <property type="entry name" value="RibuloseP-bd_barrel"/>
</dbReference>
<dbReference type="Gene3D" id="3.20.20.70">
    <property type="entry name" value="Aldolase class I"/>
    <property type="match status" value="1"/>
</dbReference>
<dbReference type="EC" id="4.2.1.20" evidence="9"/>
<evidence type="ECO:0000256" key="4">
    <source>
        <dbReference type="ARBA" id="ARBA00022605"/>
    </source>
</evidence>
<dbReference type="HAMAP" id="MF_00131">
    <property type="entry name" value="Trp_synth_alpha"/>
    <property type="match status" value="1"/>
</dbReference>
<evidence type="ECO:0000313" key="11">
    <source>
        <dbReference type="EMBL" id="MCZ8537751.1"/>
    </source>
</evidence>
<evidence type="ECO:0000256" key="3">
    <source>
        <dbReference type="ARBA" id="ARBA00011270"/>
    </source>
</evidence>
<comment type="catalytic activity">
    <reaction evidence="8 9">
        <text>(1S,2R)-1-C-(indol-3-yl)glycerol 3-phosphate + L-serine = D-glyceraldehyde 3-phosphate + L-tryptophan + H2O</text>
        <dbReference type="Rhea" id="RHEA:10532"/>
        <dbReference type="ChEBI" id="CHEBI:15377"/>
        <dbReference type="ChEBI" id="CHEBI:33384"/>
        <dbReference type="ChEBI" id="CHEBI:57912"/>
        <dbReference type="ChEBI" id="CHEBI:58866"/>
        <dbReference type="ChEBI" id="CHEBI:59776"/>
        <dbReference type="EC" id="4.2.1.20"/>
    </reaction>
</comment>
<dbReference type="GO" id="GO:0004834">
    <property type="term" value="F:tryptophan synthase activity"/>
    <property type="evidence" value="ECO:0007669"/>
    <property type="project" value="UniProtKB-UniRule"/>
</dbReference>
<dbReference type="FunFam" id="3.20.20.70:FF:000037">
    <property type="entry name" value="Tryptophan synthase alpha chain"/>
    <property type="match status" value="1"/>
</dbReference>
<evidence type="ECO:0000256" key="6">
    <source>
        <dbReference type="ARBA" id="ARBA00023141"/>
    </source>
</evidence>
<dbReference type="Proteomes" id="UP001152173">
    <property type="component" value="Unassembled WGS sequence"/>
</dbReference>
<dbReference type="Pfam" id="PF00290">
    <property type="entry name" value="Trp_syntA"/>
    <property type="match status" value="1"/>
</dbReference>
<comment type="caution">
    <text evidence="11">The sequence shown here is derived from an EMBL/GenBank/DDBJ whole genome shotgun (WGS) entry which is preliminary data.</text>
</comment>
<dbReference type="InterPro" id="IPR018204">
    <property type="entry name" value="Trp_synthase_alpha_AS"/>
</dbReference>
<comment type="subunit">
    <text evidence="3 9">Tetramer of two alpha and two beta chains.</text>
</comment>
<dbReference type="AlphaFoldDB" id="A0A9X3RDP0"/>
<protein>
    <recommendedName>
        <fullName evidence="9">Tryptophan synthase alpha chain</fullName>
        <ecNumber evidence="9">4.2.1.20</ecNumber>
    </recommendedName>
</protein>
<comment type="similarity">
    <text evidence="9 10">Belongs to the TrpA family.</text>
</comment>
<proteinExistence type="inferred from homology"/>
<dbReference type="PANTHER" id="PTHR43406:SF1">
    <property type="entry name" value="TRYPTOPHAN SYNTHASE ALPHA CHAIN, CHLOROPLASTIC"/>
    <property type="match status" value="1"/>
</dbReference>
<sequence length="262" mass="27907">MTKMKLQTVIEQQVATGGKAFIPYIMAGDGGLQNLREQLLFLQESGATAVELGIPFSDPVADGPTIQEAGKRALTSGVTLRGVLEEIGRIRHEITIPIVLMTYLNPVFRYGIEKIAQDCAEAGVSGLIVPDLPLEESAMVKDEFSKHDLALVQLVSLTSPQERIERIAKASEGFLYAVTVTGITGARAEFAANVGEHLAKLKKVSLVPVMAGFGISTPEQVREMGKLADGVIVGSSIVDALHDGNLDCIRELIAASKAVEIG</sequence>
<organism evidence="11 12">
    <name type="scientific">Paenisporosarcina quisquiliarum</name>
    <dbReference type="NCBI Taxonomy" id="365346"/>
    <lineage>
        <taxon>Bacteria</taxon>
        <taxon>Bacillati</taxon>
        <taxon>Bacillota</taxon>
        <taxon>Bacilli</taxon>
        <taxon>Bacillales</taxon>
        <taxon>Caryophanaceae</taxon>
        <taxon>Paenisporosarcina</taxon>
    </lineage>
</organism>
<accession>A0A9X3RDP0</accession>
<dbReference type="SUPFAM" id="SSF51366">
    <property type="entry name" value="Ribulose-phoshate binding barrel"/>
    <property type="match status" value="1"/>
</dbReference>
<dbReference type="CDD" id="cd04724">
    <property type="entry name" value="Tryptophan_synthase_alpha"/>
    <property type="match status" value="1"/>
</dbReference>
<dbReference type="GO" id="GO:0005829">
    <property type="term" value="C:cytosol"/>
    <property type="evidence" value="ECO:0007669"/>
    <property type="project" value="TreeGrafter"/>
</dbReference>
<dbReference type="RefSeq" id="WP_269926820.1">
    <property type="nucleotide sequence ID" value="NZ_JAMKBJ010000009.1"/>
</dbReference>
<name>A0A9X3RDP0_9BACL</name>
<evidence type="ECO:0000256" key="7">
    <source>
        <dbReference type="ARBA" id="ARBA00023239"/>
    </source>
</evidence>
<evidence type="ECO:0000313" key="12">
    <source>
        <dbReference type="Proteomes" id="UP001152173"/>
    </source>
</evidence>
<feature type="active site" description="Proton acceptor" evidence="9">
    <location>
        <position position="51"/>
    </location>
</feature>
<gene>
    <name evidence="9 11" type="primary">trpA</name>
    <name evidence="11" type="ORF">M9R32_11205</name>
</gene>
<dbReference type="NCBIfam" id="TIGR00262">
    <property type="entry name" value="trpA"/>
    <property type="match status" value="1"/>
</dbReference>
<keyword evidence="7 9" id="KW-0456">Lyase</keyword>
<keyword evidence="4 9" id="KW-0028">Amino-acid biosynthesis</keyword>
<evidence type="ECO:0000256" key="9">
    <source>
        <dbReference type="HAMAP-Rule" id="MF_00131"/>
    </source>
</evidence>
<reference evidence="11" key="1">
    <citation type="submission" date="2022-05" db="EMBL/GenBank/DDBJ databases">
        <authorList>
            <person name="Colautti A."/>
            <person name="Iacumin L."/>
        </authorList>
    </citation>
    <scope>NUCLEOTIDE SEQUENCE</scope>
    <source>
        <strain evidence="11">SK 55</strain>
    </source>
</reference>
<dbReference type="InterPro" id="IPR002028">
    <property type="entry name" value="Trp_synthase_suA"/>
</dbReference>
<feature type="active site" description="Proton acceptor" evidence="9">
    <location>
        <position position="62"/>
    </location>
</feature>
<dbReference type="InterPro" id="IPR013785">
    <property type="entry name" value="Aldolase_TIM"/>
</dbReference>
<keyword evidence="5 9" id="KW-0822">Tryptophan biosynthesis</keyword>
<dbReference type="PROSITE" id="PS00167">
    <property type="entry name" value="TRP_SYNTHASE_ALPHA"/>
    <property type="match status" value="1"/>
</dbReference>
<keyword evidence="12" id="KW-1185">Reference proteome</keyword>
<evidence type="ECO:0000256" key="1">
    <source>
        <dbReference type="ARBA" id="ARBA00003365"/>
    </source>
</evidence>
<evidence type="ECO:0000256" key="5">
    <source>
        <dbReference type="ARBA" id="ARBA00022822"/>
    </source>
</evidence>
<dbReference type="EMBL" id="JAMKBJ010000009">
    <property type="protein sequence ID" value="MCZ8537751.1"/>
    <property type="molecule type" value="Genomic_DNA"/>
</dbReference>
<evidence type="ECO:0000256" key="10">
    <source>
        <dbReference type="RuleBase" id="RU003662"/>
    </source>
</evidence>